<evidence type="ECO:0000256" key="3">
    <source>
        <dbReference type="ARBA" id="ARBA00022692"/>
    </source>
</evidence>
<dbReference type="EMBL" id="CP114030">
    <property type="protein sequence ID" value="WAP71468.1"/>
    <property type="molecule type" value="Genomic_DNA"/>
</dbReference>
<accession>A0ABY7C717</accession>
<feature type="transmembrane region" description="Helical" evidence="6">
    <location>
        <begin position="361"/>
        <end position="383"/>
    </location>
</feature>
<feature type="transmembrane region" description="Helical" evidence="6">
    <location>
        <begin position="61"/>
        <end position="83"/>
    </location>
</feature>
<gene>
    <name evidence="7" type="ORF">OH818_27910</name>
</gene>
<dbReference type="RefSeq" id="WP_176222939.1">
    <property type="nucleotide sequence ID" value="NZ_CP114030.1"/>
</dbReference>
<evidence type="ECO:0000313" key="8">
    <source>
        <dbReference type="Proteomes" id="UP001164020"/>
    </source>
</evidence>
<feature type="transmembrane region" description="Helical" evidence="6">
    <location>
        <begin position="180"/>
        <end position="201"/>
    </location>
</feature>
<reference evidence="7" key="1">
    <citation type="submission" date="2022-12" db="EMBL/GenBank/DDBJ databases">
        <title>Jiella pelagia sp. nov., isolated from phosphonate enriched culture of Northwest Pacific surface seawater.</title>
        <authorList>
            <person name="Shin D.Y."/>
            <person name="Hwang C.Y."/>
        </authorList>
    </citation>
    <scope>NUCLEOTIDE SEQUENCE</scope>
    <source>
        <strain evidence="7">HL-NP1</strain>
        <plasmid evidence="7">unnamed2</plasmid>
    </source>
</reference>
<sequence length="384" mass="41930">MLLFVDPATERTSAAIKRSRTPDRSSDIIAATAACGAFIGTLLISVPQAQAHGGVDFTEGAVWSAWSISLDIALPTIALLLVYVWGARRRSDVGLSTPRWRHLAFLGGVASIVIALQSPIDPLAERLFFVHQIQHFLLRMLGPMLIALSWPSAFLIAGLPRSIRKTILVPILSSPPLRRGFGMIGHPAAATILFIGVLYFWQVPRYHDAALSSEPLHYLMHVSMLAVGLLFWWKIFDPRPDPKGWPFGLRLMTLLIVILSNIGLGSYTVLKAAVLYPAYDVNGRMYGFSGIADEQFGGLIIWIPSSMMCLLALLLTIHAMGLNETRHEATRLKWTPSNSAAMDYPTTGAALIEKARPKNKAMALGFSIFSISMFLAAIGIGVLA</sequence>
<keyword evidence="3 6" id="KW-0812">Transmembrane</keyword>
<feature type="transmembrane region" description="Helical" evidence="6">
    <location>
        <begin position="103"/>
        <end position="120"/>
    </location>
</feature>
<evidence type="ECO:0000256" key="6">
    <source>
        <dbReference type="SAM" id="Phobius"/>
    </source>
</evidence>
<dbReference type="Pfam" id="PF09678">
    <property type="entry name" value="Caa3_CtaG"/>
    <property type="match status" value="1"/>
</dbReference>
<evidence type="ECO:0000256" key="4">
    <source>
        <dbReference type="ARBA" id="ARBA00022989"/>
    </source>
</evidence>
<feature type="transmembrane region" description="Helical" evidence="6">
    <location>
        <begin position="254"/>
        <end position="279"/>
    </location>
</feature>
<feature type="transmembrane region" description="Helical" evidence="6">
    <location>
        <begin position="140"/>
        <end position="159"/>
    </location>
</feature>
<feature type="transmembrane region" description="Helical" evidence="6">
    <location>
        <begin position="299"/>
        <end position="322"/>
    </location>
</feature>
<dbReference type="InterPro" id="IPR019108">
    <property type="entry name" value="Caa3_assmbl_CtaG-rel"/>
</dbReference>
<evidence type="ECO:0000313" key="7">
    <source>
        <dbReference type="EMBL" id="WAP71468.1"/>
    </source>
</evidence>
<keyword evidence="7" id="KW-0614">Plasmid</keyword>
<geneLocation type="plasmid" evidence="7 8">
    <name>unnamed2</name>
</geneLocation>
<keyword evidence="4 6" id="KW-1133">Transmembrane helix</keyword>
<dbReference type="Proteomes" id="UP001164020">
    <property type="component" value="Plasmid unnamed2"/>
</dbReference>
<evidence type="ECO:0000256" key="1">
    <source>
        <dbReference type="ARBA" id="ARBA00004651"/>
    </source>
</evidence>
<feature type="transmembrane region" description="Helical" evidence="6">
    <location>
        <begin position="216"/>
        <end position="233"/>
    </location>
</feature>
<comment type="subcellular location">
    <subcellularLocation>
        <location evidence="1">Cell membrane</location>
        <topology evidence="1">Multi-pass membrane protein</topology>
    </subcellularLocation>
</comment>
<keyword evidence="8" id="KW-1185">Reference proteome</keyword>
<proteinExistence type="predicted"/>
<name>A0ABY7C717_9HYPH</name>
<evidence type="ECO:0000256" key="2">
    <source>
        <dbReference type="ARBA" id="ARBA00022475"/>
    </source>
</evidence>
<keyword evidence="5 6" id="KW-0472">Membrane</keyword>
<feature type="transmembrane region" description="Helical" evidence="6">
    <location>
        <begin position="28"/>
        <end position="49"/>
    </location>
</feature>
<protein>
    <submittedName>
        <fullName evidence="7">Cytochrome c oxidase assembly protein</fullName>
    </submittedName>
</protein>
<organism evidence="7 8">
    <name type="scientific">Jiella pelagia</name>
    <dbReference type="NCBI Taxonomy" id="2986949"/>
    <lineage>
        <taxon>Bacteria</taxon>
        <taxon>Pseudomonadati</taxon>
        <taxon>Pseudomonadota</taxon>
        <taxon>Alphaproteobacteria</taxon>
        <taxon>Hyphomicrobiales</taxon>
        <taxon>Aurantimonadaceae</taxon>
        <taxon>Jiella</taxon>
    </lineage>
</organism>
<evidence type="ECO:0000256" key="5">
    <source>
        <dbReference type="ARBA" id="ARBA00023136"/>
    </source>
</evidence>
<keyword evidence="2" id="KW-1003">Cell membrane</keyword>